<accession>A0A6C0HRY8</accession>
<feature type="region of interest" description="Disordered" evidence="1">
    <location>
        <begin position="269"/>
        <end position="310"/>
    </location>
</feature>
<feature type="compositionally biased region" description="Basic and acidic residues" evidence="1">
    <location>
        <begin position="285"/>
        <end position="300"/>
    </location>
</feature>
<evidence type="ECO:0000313" key="2">
    <source>
        <dbReference type="EMBL" id="QHT83441.1"/>
    </source>
</evidence>
<feature type="compositionally biased region" description="Low complexity" evidence="1">
    <location>
        <begin position="271"/>
        <end position="284"/>
    </location>
</feature>
<organism evidence="2">
    <name type="scientific">viral metagenome</name>
    <dbReference type="NCBI Taxonomy" id="1070528"/>
    <lineage>
        <taxon>unclassified sequences</taxon>
        <taxon>metagenomes</taxon>
        <taxon>organismal metagenomes</taxon>
    </lineage>
</organism>
<name>A0A6C0HRY8_9ZZZZ</name>
<protein>
    <submittedName>
        <fullName evidence="2">Uncharacterized protein</fullName>
    </submittedName>
</protein>
<feature type="compositionally biased region" description="Polar residues" evidence="1">
    <location>
        <begin position="67"/>
        <end position="82"/>
    </location>
</feature>
<reference evidence="2" key="1">
    <citation type="journal article" date="2020" name="Nature">
        <title>Giant virus diversity and host interactions through global metagenomics.</title>
        <authorList>
            <person name="Schulz F."/>
            <person name="Roux S."/>
            <person name="Paez-Espino D."/>
            <person name="Jungbluth S."/>
            <person name="Walsh D.A."/>
            <person name="Denef V.J."/>
            <person name="McMahon K.D."/>
            <person name="Konstantinidis K.T."/>
            <person name="Eloe-Fadrosh E.A."/>
            <person name="Kyrpides N.C."/>
            <person name="Woyke T."/>
        </authorList>
    </citation>
    <scope>NUCLEOTIDE SEQUENCE</scope>
    <source>
        <strain evidence="2">GVMAG-M-3300023184-167</strain>
    </source>
</reference>
<feature type="region of interest" description="Disordered" evidence="1">
    <location>
        <begin position="62"/>
        <end position="82"/>
    </location>
</feature>
<dbReference type="EMBL" id="MN740009">
    <property type="protein sequence ID" value="QHT83441.1"/>
    <property type="molecule type" value="Genomic_DNA"/>
</dbReference>
<dbReference type="AlphaFoldDB" id="A0A6C0HRY8"/>
<sequence length="310" mass="35710">MEFFVSSLNTNFKKSVSLIKYNNKKKSRNLIINIMLLFFMNSLRSNRQQQLQAYANIHKRPTFRGPQYSQQRKPASVASSSVYDPDESVNRNVKISFKQAITLITLRLGRLEVFANENKLGNKMPGDSIDKDFLMTLVTRIENMEKTLHNLRVESEKNRLMMDSLNETLENNIDIQEEPIILEITEKLDSLVNFIEGLKDLQDEPAVKEIEPAEKTEELIQDNIQDKPIQDKPIQDKPIQDKPIQDNLQENEILPPALVYNPNVIEPYKLTEPTTEPTNPITEIKPTEIKPTEIKATEPAKKKRGKKVVI</sequence>
<proteinExistence type="predicted"/>
<evidence type="ECO:0000256" key="1">
    <source>
        <dbReference type="SAM" id="MobiDB-lite"/>
    </source>
</evidence>
<feature type="compositionally biased region" description="Basic residues" evidence="1">
    <location>
        <begin position="301"/>
        <end position="310"/>
    </location>
</feature>